<dbReference type="eggNOG" id="KOG0725">
    <property type="taxonomic scope" value="Eukaryota"/>
</dbReference>
<evidence type="ECO:0000256" key="1">
    <source>
        <dbReference type="ARBA" id="ARBA00006484"/>
    </source>
</evidence>
<dbReference type="SUPFAM" id="SSF51735">
    <property type="entry name" value="NAD(P)-binding Rossmann-fold domains"/>
    <property type="match status" value="1"/>
</dbReference>
<dbReference type="InterPro" id="IPR036291">
    <property type="entry name" value="NAD(P)-bd_dom_sf"/>
</dbReference>
<dbReference type="Gene3D" id="3.40.50.720">
    <property type="entry name" value="NAD(P)-binding Rossmann-like Domain"/>
    <property type="match status" value="1"/>
</dbReference>
<dbReference type="EMBL" id="KV441410">
    <property type="protein sequence ID" value="OAF55214.1"/>
    <property type="molecule type" value="Genomic_DNA"/>
</dbReference>
<dbReference type="InterPro" id="IPR002347">
    <property type="entry name" value="SDR_fam"/>
</dbReference>
<comment type="similarity">
    <text evidence="1">Belongs to the short-chain dehydrogenases/reductases (SDR) family.</text>
</comment>
<dbReference type="Proteomes" id="UP000077154">
    <property type="component" value="Unassembled WGS sequence"/>
</dbReference>
<reference evidence="4" key="1">
    <citation type="submission" date="2016-03" db="EMBL/GenBank/DDBJ databases">
        <title>Updated assembly of Pseudogymnoascus destructans, the fungus causing white-nose syndrome of bats.</title>
        <authorList>
            <person name="Palmer J.M."/>
            <person name="Drees K.P."/>
            <person name="Foster J.T."/>
            <person name="Lindner D.L."/>
        </authorList>
    </citation>
    <scope>NUCLEOTIDE SEQUENCE [LARGE SCALE GENOMIC DNA]</scope>
    <source>
        <strain evidence="4">20631-21</strain>
    </source>
</reference>
<accession>A0A177A2Q2</accession>
<protein>
    <submittedName>
        <fullName evidence="4">Uncharacterized protein</fullName>
    </submittedName>
</protein>
<sequence length="152" mass="16694">MLTHGTPGSIALIASMSETIANRGLPCAAYNASKAGVQQLGRSLAAELGKEGIRVNTISPGYVVTQMVEELFEKIPERRDGWAGKNMLGRLGKPGDLGGEGGVSYGELQWVDDRREFEDRWGAYCLVGGWILEPSWRYFEEDFVVNCVDFTC</sequence>
<dbReference type="VEuPathDB" id="FungiDB:GMDG_01919"/>
<keyword evidence="2" id="KW-0521">NADP</keyword>
<proteinExistence type="inferred from homology"/>
<dbReference type="InterPro" id="IPR020904">
    <property type="entry name" value="Sc_DH/Rdtase_CS"/>
</dbReference>
<name>A0A177A2Q2_9PEZI</name>
<dbReference type="GO" id="GO:0016616">
    <property type="term" value="F:oxidoreductase activity, acting on the CH-OH group of donors, NAD or NADP as acceptor"/>
    <property type="evidence" value="ECO:0007669"/>
    <property type="project" value="UniProtKB-ARBA"/>
</dbReference>
<dbReference type="GeneID" id="36291238"/>
<evidence type="ECO:0000256" key="2">
    <source>
        <dbReference type="ARBA" id="ARBA00022857"/>
    </source>
</evidence>
<gene>
    <name evidence="4" type="ORF">VC83_08196</name>
</gene>
<dbReference type="PANTHER" id="PTHR43008:SF4">
    <property type="entry name" value="CHAIN DEHYDROGENASE, PUTATIVE (AFU_ORTHOLOGUE AFUA_4G08710)-RELATED"/>
    <property type="match status" value="1"/>
</dbReference>
<dbReference type="OrthoDB" id="1669814at2759"/>
<organism evidence="4">
    <name type="scientific">Pseudogymnoascus destructans</name>
    <dbReference type="NCBI Taxonomy" id="655981"/>
    <lineage>
        <taxon>Eukaryota</taxon>
        <taxon>Fungi</taxon>
        <taxon>Dikarya</taxon>
        <taxon>Ascomycota</taxon>
        <taxon>Pezizomycotina</taxon>
        <taxon>Leotiomycetes</taxon>
        <taxon>Thelebolales</taxon>
        <taxon>Thelebolaceae</taxon>
        <taxon>Pseudogymnoascus</taxon>
    </lineage>
</organism>
<evidence type="ECO:0000313" key="4">
    <source>
        <dbReference type="EMBL" id="OAF55214.1"/>
    </source>
</evidence>
<dbReference type="PROSITE" id="PS00061">
    <property type="entry name" value="ADH_SHORT"/>
    <property type="match status" value="1"/>
</dbReference>
<dbReference type="GO" id="GO:0050664">
    <property type="term" value="F:oxidoreductase activity, acting on NAD(P)H, oxygen as acceptor"/>
    <property type="evidence" value="ECO:0007669"/>
    <property type="project" value="TreeGrafter"/>
</dbReference>
<keyword evidence="3" id="KW-0560">Oxidoreductase</keyword>
<dbReference type="Pfam" id="PF13561">
    <property type="entry name" value="adh_short_C2"/>
    <property type="match status" value="1"/>
</dbReference>
<dbReference type="PRINTS" id="PR00081">
    <property type="entry name" value="GDHRDH"/>
</dbReference>
<dbReference type="RefSeq" id="XP_024320515.1">
    <property type="nucleotide sequence ID" value="XM_024471752.1"/>
</dbReference>
<dbReference type="PANTHER" id="PTHR43008">
    <property type="entry name" value="BENZIL REDUCTASE"/>
    <property type="match status" value="1"/>
</dbReference>
<dbReference type="AlphaFoldDB" id="A0A177A2Q2"/>
<evidence type="ECO:0000256" key="3">
    <source>
        <dbReference type="ARBA" id="ARBA00023002"/>
    </source>
</evidence>